<dbReference type="AlphaFoldDB" id="A0AAN8S2Q9"/>
<reference evidence="8 9" key="1">
    <citation type="submission" date="2023-10" db="EMBL/GenBank/DDBJ databases">
        <title>Genomes of two closely related lineages of the louse Polyplax serrata with different host specificities.</title>
        <authorList>
            <person name="Martinu J."/>
            <person name="Tarabai H."/>
            <person name="Stefka J."/>
            <person name="Hypsa V."/>
        </authorList>
    </citation>
    <scope>NUCLEOTIDE SEQUENCE [LARGE SCALE GENOMIC DNA]</scope>
    <source>
        <strain evidence="8">HR10_N</strain>
    </source>
</reference>
<dbReference type="GO" id="GO:0005774">
    <property type="term" value="C:vacuolar membrane"/>
    <property type="evidence" value="ECO:0007669"/>
    <property type="project" value="TreeGrafter"/>
</dbReference>
<feature type="transmembrane region" description="Helical" evidence="6">
    <location>
        <begin position="125"/>
        <end position="147"/>
    </location>
</feature>
<dbReference type="Pfam" id="PF01490">
    <property type="entry name" value="Aa_trans"/>
    <property type="match status" value="1"/>
</dbReference>
<dbReference type="InterPro" id="IPR013057">
    <property type="entry name" value="AA_transpt_TM"/>
</dbReference>
<feature type="transmembrane region" description="Helical" evidence="6">
    <location>
        <begin position="253"/>
        <end position="273"/>
    </location>
</feature>
<feature type="domain" description="Amino acid transporter transmembrane" evidence="7">
    <location>
        <begin position="99"/>
        <end position="304"/>
    </location>
</feature>
<keyword evidence="3 6" id="KW-1133">Transmembrane helix</keyword>
<name>A0AAN8S2Q9_POLSC</name>
<organism evidence="8 9">
    <name type="scientific">Polyplax serrata</name>
    <name type="common">Common mouse louse</name>
    <dbReference type="NCBI Taxonomy" id="468196"/>
    <lineage>
        <taxon>Eukaryota</taxon>
        <taxon>Metazoa</taxon>
        <taxon>Ecdysozoa</taxon>
        <taxon>Arthropoda</taxon>
        <taxon>Hexapoda</taxon>
        <taxon>Insecta</taxon>
        <taxon>Pterygota</taxon>
        <taxon>Neoptera</taxon>
        <taxon>Paraneoptera</taxon>
        <taxon>Psocodea</taxon>
        <taxon>Troctomorpha</taxon>
        <taxon>Phthiraptera</taxon>
        <taxon>Anoplura</taxon>
        <taxon>Polyplacidae</taxon>
        <taxon>Polyplax</taxon>
    </lineage>
</organism>
<dbReference type="EMBL" id="JAWJWE010000036">
    <property type="protein sequence ID" value="KAK6628820.1"/>
    <property type="molecule type" value="Genomic_DNA"/>
</dbReference>
<dbReference type="PANTHER" id="PTHR22950:SF154">
    <property type="entry name" value="PROTON-COUPLED AMINO ACID TRANSPORTER-LIKE PROTEIN PATHETIC"/>
    <property type="match status" value="1"/>
</dbReference>
<protein>
    <recommendedName>
        <fullName evidence="7">Amino acid transporter transmembrane domain-containing protein</fullName>
    </recommendedName>
</protein>
<comment type="caution">
    <text evidence="8">The sequence shown here is derived from an EMBL/GenBank/DDBJ whole genome shotgun (WGS) entry which is preliminary data.</text>
</comment>
<dbReference type="PANTHER" id="PTHR22950">
    <property type="entry name" value="AMINO ACID TRANSPORTER"/>
    <property type="match status" value="1"/>
</dbReference>
<evidence type="ECO:0000256" key="5">
    <source>
        <dbReference type="SAM" id="MobiDB-lite"/>
    </source>
</evidence>
<evidence type="ECO:0000256" key="6">
    <source>
        <dbReference type="SAM" id="Phobius"/>
    </source>
</evidence>
<evidence type="ECO:0000313" key="9">
    <source>
        <dbReference type="Proteomes" id="UP001372834"/>
    </source>
</evidence>
<evidence type="ECO:0000256" key="3">
    <source>
        <dbReference type="ARBA" id="ARBA00022989"/>
    </source>
</evidence>
<evidence type="ECO:0000259" key="7">
    <source>
        <dbReference type="Pfam" id="PF01490"/>
    </source>
</evidence>
<accession>A0AAN8S2Q9</accession>
<sequence>MFKLNETWLAFGSHYDPPEKRRLRDVLLNTSLLNFHLQIFPAIRSVCTTRPEYVENINIKGDMYRITPKDAENGNKYKDYKDWDPFAARQVAEPTTDCETLTHLLKASLGTGILAMPDAFRNSGLTLGIFATIFVAFLCTYCSYILVKCAHELYKRTRVTAMGFAEVAETAFNAGPKPMQRYSSFARFIIQFGLFLTYFGTCSVYTVIIGKNFGQVINYHTGEELDQRWIIGGCLIPLILLGWVPNLKKLAPISMVANIFMGVGLGITFYYLVWDLPSISERPQVGSITDFPAFFSLTIFAMEAIGVGLEETRIVETWRIVIINIFSNEKRVRRGDGARKIKADLSGSYRVLICMRRIIDDGGSEIDGTEEPPRRSMREKTRNKLGDIGGS</sequence>
<evidence type="ECO:0000256" key="2">
    <source>
        <dbReference type="ARBA" id="ARBA00022692"/>
    </source>
</evidence>
<evidence type="ECO:0000256" key="4">
    <source>
        <dbReference type="ARBA" id="ARBA00023136"/>
    </source>
</evidence>
<feature type="region of interest" description="Disordered" evidence="5">
    <location>
        <begin position="364"/>
        <end position="391"/>
    </location>
</feature>
<keyword evidence="4 6" id="KW-0472">Membrane</keyword>
<comment type="subcellular location">
    <subcellularLocation>
        <location evidence="1">Membrane</location>
        <topology evidence="1">Multi-pass membrane protein</topology>
    </subcellularLocation>
</comment>
<feature type="transmembrane region" description="Helical" evidence="6">
    <location>
        <begin position="293"/>
        <end position="309"/>
    </location>
</feature>
<gene>
    <name evidence="8" type="ORF">RUM43_002636</name>
</gene>
<evidence type="ECO:0000256" key="1">
    <source>
        <dbReference type="ARBA" id="ARBA00004141"/>
    </source>
</evidence>
<feature type="transmembrane region" description="Helical" evidence="6">
    <location>
        <begin position="188"/>
        <end position="209"/>
    </location>
</feature>
<feature type="compositionally biased region" description="Basic and acidic residues" evidence="5">
    <location>
        <begin position="371"/>
        <end position="385"/>
    </location>
</feature>
<dbReference type="GO" id="GO:0015179">
    <property type="term" value="F:L-amino acid transmembrane transporter activity"/>
    <property type="evidence" value="ECO:0007669"/>
    <property type="project" value="TreeGrafter"/>
</dbReference>
<proteinExistence type="predicted"/>
<dbReference type="Proteomes" id="UP001372834">
    <property type="component" value="Unassembled WGS sequence"/>
</dbReference>
<feature type="transmembrane region" description="Helical" evidence="6">
    <location>
        <begin position="229"/>
        <end position="246"/>
    </location>
</feature>
<evidence type="ECO:0000313" key="8">
    <source>
        <dbReference type="EMBL" id="KAK6628820.1"/>
    </source>
</evidence>
<keyword evidence="2 6" id="KW-0812">Transmembrane</keyword>